<dbReference type="EMBL" id="JARGYC010000044">
    <property type="protein sequence ID" value="MDF0602217.1"/>
    <property type="molecule type" value="Genomic_DNA"/>
</dbReference>
<evidence type="ECO:0000313" key="3">
    <source>
        <dbReference type="Proteomes" id="UP001220964"/>
    </source>
</evidence>
<dbReference type="RefSeq" id="WP_275568348.1">
    <property type="nucleotide sequence ID" value="NZ_JARGYC010000044.1"/>
</dbReference>
<keyword evidence="1" id="KW-0732">Signal</keyword>
<keyword evidence="3" id="KW-1185">Reference proteome</keyword>
<feature type="signal peptide" evidence="1">
    <location>
        <begin position="1"/>
        <end position="21"/>
    </location>
</feature>
<comment type="caution">
    <text evidence="2">The sequence shown here is derived from an EMBL/GenBank/DDBJ whole genome shotgun (WGS) entry which is preliminary data.</text>
</comment>
<evidence type="ECO:0000313" key="2">
    <source>
        <dbReference type="EMBL" id="MDF0602217.1"/>
    </source>
</evidence>
<sequence>MPHRALAALSLAVAVVCSAAAAQPRLVTNPEICALGPDDYWGEMGMVLTDSTMEEIEYFCEFDPPVAFDWSGDRIETRLGYCNEPGIIIPEVFSFEYSQYEPGVVRVWTRGRDEPTVFTACR</sequence>
<dbReference type="AlphaFoldDB" id="A0AAE3NUB7"/>
<proteinExistence type="predicted"/>
<accession>A0AAE3NUB7</accession>
<organism evidence="2 3">
    <name type="scientific">Psychromarinibacter sediminicola</name>
    <dbReference type="NCBI Taxonomy" id="3033385"/>
    <lineage>
        <taxon>Bacteria</taxon>
        <taxon>Pseudomonadati</taxon>
        <taxon>Pseudomonadota</taxon>
        <taxon>Alphaproteobacteria</taxon>
        <taxon>Rhodobacterales</taxon>
        <taxon>Paracoccaceae</taxon>
        <taxon>Psychromarinibacter</taxon>
    </lineage>
</organism>
<dbReference type="Proteomes" id="UP001220964">
    <property type="component" value="Unassembled WGS sequence"/>
</dbReference>
<name>A0AAE3NUB7_9RHOB</name>
<reference evidence="2" key="1">
    <citation type="submission" date="2023-03" db="EMBL/GenBank/DDBJ databases">
        <title>Multiphase analysis and comparison of six strains from genera Psychromarinibacter, Lutimaribacter, and Maritimibacter, including a novel species: Psychromarinibacter sediminicola sp. nov.</title>
        <authorList>
            <person name="Wang Y.-H."/>
            <person name="Ye M.-Q."/>
            <person name="Du Z.-J."/>
        </authorList>
    </citation>
    <scope>NUCLEOTIDE SEQUENCE</scope>
    <source>
        <strain evidence="2">C21-152</strain>
    </source>
</reference>
<feature type="chain" id="PRO_5042202069" evidence="1">
    <location>
        <begin position="22"/>
        <end position="122"/>
    </location>
</feature>
<protein>
    <submittedName>
        <fullName evidence="2">Uncharacterized protein</fullName>
    </submittedName>
</protein>
<gene>
    <name evidence="2" type="ORF">P1J78_15865</name>
</gene>
<evidence type="ECO:0000256" key="1">
    <source>
        <dbReference type="SAM" id="SignalP"/>
    </source>
</evidence>